<evidence type="ECO:0000313" key="1">
    <source>
        <dbReference type="EMBL" id="RDY11594.1"/>
    </source>
</evidence>
<name>A0A371I9E9_MUCPR</name>
<keyword evidence="2" id="KW-1185">Reference proteome</keyword>
<dbReference type="Proteomes" id="UP000257109">
    <property type="component" value="Unassembled WGS sequence"/>
</dbReference>
<reference evidence="1" key="1">
    <citation type="submission" date="2018-05" db="EMBL/GenBank/DDBJ databases">
        <title>Draft genome of Mucuna pruriens seed.</title>
        <authorList>
            <person name="Nnadi N.E."/>
            <person name="Vos R."/>
            <person name="Hasami M.H."/>
            <person name="Devisetty U.K."/>
            <person name="Aguiy J.C."/>
        </authorList>
    </citation>
    <scope>NUCLEOTIDE SEQUENCE [LARGE SCALE GENOMIC DNA]</scope>
    <source>
        <strain evidence="1">JCA_2017</strain>
    </source>
</reference>
<proteinExistence type="predicted"/>
<comment type="caution">
    <text evidence="1">The sequence shown here is derived from an EMBL/GenBank/DDBJ whole genome shotgun (WGS) entry which is preliminary data.</text>
</comment>
<feature type="non-terminal residue" evidence="1">
    <location>
        <position position="1"/>
    </location>
</feature>
<accession>A0A371I9E9</accession>
<sequence>MPMMGEVESISLRYDSPIQLKSKKTMINLNLRGQRSFGIVLQVGFIPKTGIKTDLCRDKASSRVSTPWTNSIRGTCPAWQSSKWSKMQIRHLT</sequence>
<evidence type="ECO:0000313" key="2">
    <source>
        <dbReference type="Proteomes" id="UP000257109"/>
    </source>
</evidence>
<dbReference type="AlphaFoldDB" id="A0A371I9E9"/>
<organism evidence="1 2">
    <name type="scientific">Mucuna pruriens</name>
    <name type="common">Velvet bean</name>
    <name type="synonym">Dolichos pruriens</name>
    <dbReference type="NCBI Taxonomy" id="157652"/>
    <lineage>
        <taxon>Eukaryota</taxon>
        <taxon>Viridiplantae</taxon>
        <taxon>Streptophyta</taxon>
        <taxon>Embryophyta</taxon>
        <taxon>Tracheophyta</taxon>
        <taxon>Spermatophyta</taxon>
        <taxon>Magnoliopsida</taxon>
        <taxon>eudicotyledons</taxon>
        <taxon>Gunneridae</taxon>
        <taxon>Pentapetalae</taxon>
        <taxon>rosids</taxon>
        <taxon>fabids</taxon>
        <taxon>Fabales</taxon>
        <taxon>Fabaceae</taxon>
        <taxon>Papilionoideae</taxon>
        <taxon>50 kb inversion clade</taxon>
        <taxon>NPAAA clade</taxon>
        <taxon>indigoferoid/millettioid clade</taxon>
        <taxon>Phaseoleae</taxon>
        <taxon>Mucuna</taxon>
    </lineage>
</organism>
<dbReference type="EMBL" id="QJKJ01000615">
    <property type="protein sequence ID" value="RDY11594.1"/>
    <property type="molecule type" value="Genomic_DNA"/>
</dbReference>
<protein>
    <submittedName>
        <fullName evidence="1">Uncharacterized protein</fullName>
    </submittedName>
</protein>
<gene>
    <name evidence="1" type="ORF">CR513_03728</name>
</gene>